<evidence type="ECO:0000313" key="2">
    <source>
        <dbReference type="Proteomes" id="UP000830671"/>
    </source>
</evidence>
<name>A0A9Q8SKJ7_9PEZI</name>
<protein>
    <submittedName>
        <fullName evidence="1">Uncharacterized protein</fullName>
    </submittedName>
</protein>
<sequence>MVPSHPTPQPHPCSPLTIACHTVTALLHPRKLPQRMSSVPMFLSTCLGEQALAPSWVPARLGFALRVGPSEQPIPLVPG</sequence>
<proteinExistence type="predicted"/>
<dbReference type="AlphaFoldDB" id="A0A9Q8SKJ7"/>
<dbReference type="EMBL" id="CP019474">
    <property type="protein sequence ID" value="UQC79084.1"/>
    <property type="molecule type" value="Genomic_DNA"/>
</dbReference>
<dbReference type="GeneID" id="73338584"/>
<reference evidence="1" key="1">
    <citation type="journal article" date="2021" name="Mol. Plant Microbe Interact.">
        <title>Complete Genome Sequence of the Plant-Pathogenic Fungus Colletotrichum lupini.</title>
        <authorList>
            <person name="Baroncelli R."/>
            <person name="Pensec F."/>
            <person name="Da Lio D."/>
            <person name="Boufleur T."/>
            <person name="Vicente I."/>
            <person name="Sarrocco S."/>
            <person name="Picot A."/>
            <person name="Baraldi E."/>
            <person name="Sukno S."/>
            <person name="Thon M."/>
            <person name="Le Floch G."/>
        </authorList>
    </citation>
    <scope>NUCLEOTIDE SEQUENCE</scope>
    <source>
        <strain evidence="1">IMI 504893</strain>
    </source>
</reference>
<dbReference type="KEGG" id="clup:CLUP02_04563"/>
<accession>A0A9Q8SKJ7</accession>
<keyword evidence="2" id="KW-1185">Reference proteome</keyword>
<dbReference type="Proteomes" id="UP000830671">
    <property type="component" value="Chromosome 2"/>
</dbReference>
<organism evidence="1 2">
    <name type="scientific">Colletotrichum lupini</name>
    <dbReference type="NCBI Taxonomy" id="145971"/>
    <lineage>
        <taxon>Eukaryota</taxon>
        <taxon>Fungi</taxon>
        <taxon>Dikarya</taxon>
        <taxon>Ascomycota</taxon>
        <taxon>Pezizomycotina</taxon>
        <taxon>Sordariomycetes</taxon>
        <taxon>Hypocreomycetidae</taxon>
        <taxon>Glomerellales</taxon>
        <taxon>Glomerellaceae</taxon>
        <taxon>Colletotrichum</taxon>
        <taxon>Colletotrichum acutatum species complex</taxon>
    </lineage>
</organism>
<dbReference type="RefSeq" id="XP_049140717.1">
    <property type="nucleotide sequence ID" value="XM_049283574.1"/>
</dbReference>
<evidence type="ECO:0000313" key="1">
    <source>
        <dbReference type="EMBL" id="UQC79084.1"/>
    </source>
</evidence>
<gene>
    <name evidence="1" type="ORF">CLUP02_04563</name>
</gene>